<organism evidence="1 2">
    <name type="scientific">Deinococcus caeni</name>
    <dbReference type="NCBI Taxonomy" id="569127"/>
    <lineage>
        <taxon>Bacteria</taxon>
        <taxon>Thermotogati</taxon>
        <taxon>Deinococcota</taxon>
        <taxon>Deinococci</taxon>
        <taxon>Deinococcales</taxon>
        <taxon>Deinococcaceae</taxon>
        <taxon>Deinococcus</taxon>
    </lineage>
</organism>
<dbReference type="Proteomes" id="UP001423409">
    <property type="component" value="Unassembled WGS sequence"/>
</dbReference>
<reference evidence="1 2" key="1">
    <citation type="submission" date="2024-02" db="EMBL/GenBank/DDBJ databases">
        <title>Deinococcus caeni NBRC 101312.</title>
        <authorList>
            <person name="Ichikawa N."/>
            <person name="Katano-Makiyama Y."/>
            <person name="Hidaka K."/>
        </authorList>
    </citation>
    <scope>NUCLEOTIDE SEQUENCE [LARGE SCALE GENOMIC DNA]</scope>
    <source>
        <strain evidence="1 2">NBRC 101312</strain>
    </source>
</reference>
<evidence type="ECO:0000313" key="2">
    <source>
        <dbReference type="Proteomes" id="UP001423409"/>
    </source>
</evidence>
<protein>
    <recommendedName>
        <fullName evidence="3">AAA family ATPase</fullName>
    </recommendedName>
</protein>
<dbReference type="InterPro" id="IPR027417">
    <property type="entry name" value="P-loop_NTPase"/>
</dbReference>
<gene>
    <name evidence="1" type="ORF">Dcae01_01575</name>
</gene>
<dbReference type="RefSeq" id="WP_345444185.1">
    <property type="nucleotide sequence ID" value="NZ_BAABQU010000016.1"/>
</dbReference>
<sequence length="193" mass="20874">MSFLFYLVGAPGSGKRTVGKELSALTGAALLDNHLFNDPVFTAFGVDGVSPVPPELFDLAEEVRQVGLRALRLAPPARSHILTNYLSRVEEGEEVVAELRALAQERGAAFVPVWLTCPLPELEARMNRPERRERLKLRDPLILRGLMERGGVMDAPPDALVLDTSHLEPHEAVRRIVAFAAGVVGAGALANPA</sequence>
<dbReference type="Gene3D" id="3.40.50.300">
    <property type="entry name" value="P-loop containing nucleotide triphosphate hydrolases"/>
    <property type="match status" value="1"/>
</dbReference>
<name>A0ABP9UCB2_9DEIO</name>
<evidence type="ECO:0008006" key="3">
    <source>
        <dbReference type="Google" id="ProtNLM"/>
    </source>
</evidence>
<keyword evidence="2" id="KW-1185">Reference proteome</keyword>
<evidence type="ECO:0000313" key="1">
    <source>
        <dbReference type="EMBL" id="GAA5440065.1"/>
    </source>
</evidence>
<comment type="caution">
    <text evidence="1">The sequence shown here is derived from an EMBL/GenBank/DDBJ whole genome shotgun (WGS) entry which is preliminary data.</text>
</comment>
<proteinExistence type="predicted"/>
<dbReference type="SUPFAM" id="SSF52540">
    <property type="entry name" value="P-loop containing nucleoside triphosphate hydrolases"/>
    <property type="match status" value="1"/>
</dbReference>
<accession>A0ABP9UCB2</accession>
<dbReference type="EMBL" id="BAABQU010000016">
    <property type="protein sequence ID" value="GAA5440065.1"/>
    <property type="molecule type" value="Genomic_DNA"/>
</dbReference>